<dbReference type="AlphaFoldDB" id="M7T6B0"/>
<dbReference type="KEGG" id="ela:UCREL1_10888"/>
<protein>
    <submittedName>
        <fullName evidence="2">Uncharacterized protein</fullName>
    </submittedName>
</protein>
<sequence>MSTQGGSSSGSRKDGGHQSGYDADVDKNSKKKKSSPTKKKTKTKDPDNIQSVIKSQRDFDKKHPKHYGSTDFSSGG</sequence>
<evidence type="ECO:0000256" key="1">
    <source>
        <dbReference type="SAM" id="MobiDB-lite"/>
    </source>
</evidence>
<feature type="compositionally biased region" description="Low complexity" evidence="1">
    <location>
        <begin position="1"/>
        <end position="10"/>
    </location>
</feature>
<gene>
    <name evidence="2" type="ORF">UCREL1_10888</name>
</gene>
<name>M7T6B0_EUTLA</name>
<proteinExistence type="predicted"/>
<accession>M7T6B0</accession>
<keyword evidence="3" id="KW-1185">Reference proteome</keyword>
<evidence type="ECO:0000313" key="3">
    <source>
        <dbReference type="Proteomes" id="UP000012174"/>
    </source>
</evidence>
<feature type="region of interest" description="Disordered" evidence="1">
    <location>
        <begin position="1"/>
        <end position="76"/>
    </location>
</feature>
<dbReference type="HOGENOM" id="CLU_2654499_0_0_1"/>
<reference evidence="3" key="1">
    <citation type="journal article" date="2013" name="Genome Announc.">
        <title>Draft genome sequence of the grapevine dieback fungus Eutypa lata UCR-EL1.</title>
        <authorList>
            <person name="Blanco-Ulate B."/>
            <person name="Rolshausen P.E."/>
            <person name="Cantu D."/>
        </authorList>
    </citation>
    <scope>NUCLEOTIDE SEQUENCE [LARGE SCALE GENOMIC DNA]</scope>
    <source>
        <strain evidence="3">UCR-EL1</strain>
    </source>
</reference>
<dbReference type="EMBL" id="KB707483">
    <property type="protein sequence ID" value="EMR62170.1"/>
    <property type="molecule type" value="Genomic_DNA"/>
</dbReference>
<dbReference type="Proteomes" id="UP000012174">
    <property type="component" value="Unassembled WGS sequence"/>
</dbReference>
<organism evidence="2 3">
    <name type="scientific">Eutypa lata (strain UCR-EL1)</name>
    <name type="common">Grapevine dieback disease fungus</name>
    <name type="synonym">Eutypa armeniacae</name>
    <dbReference type="NCBI Taxonomy" id="1287681"/>
    <lineage>
        <taxon>Eukaryota</taxon>
        <taxon>Fungi</taxon>
        <taxon>Dikarya</taxon>
        <taxon>Ascomycota</taxon>
        <taxon>Pezizomycotina</taxon>
        <taxon>Sordariomycetes</taxon>
        <taxon>Xylariomycetidae</taxon>
        <taxon>Xylariales</taxon>
        <taxon>Diatrypaceae</taxon>
        <taxon>Eutypa</taxon>
    </lineage>
</organism>
<feature type="compositionally biased region" description="Basic residues" evidence="1">
    <location>
        <begin position="29"/>
        <end position="42"/>
    </location>
</feature>
<evidence type="ECO:0000313" key="2">
    <source>
        <dbReference type="EMBL" id="EMR62170.1"/>
    </source>
</evidence>